<keyword evidence="1" id="KW-0238">DNA-binding</keyword>
<dbReference type="PANTHER" id="PTHR33164:SF43">
    <property type="entry name" value="HTH-TYPE TRANSCRIPTIONAL REPRESSOR YETL"/>
    <property type="match status" value="1"/>
</dbReference>
<sequence>MERDNLFDLIHSIELISNEHIVRFTSQFSYPVGVSAILVLAELQSRGPLRASELAEMLRYTKGAVTHISNKLVNHGLARRQYSPEDRRTVYLQITDKGSLALAEAQKLGREIYLELFEELTEDELQEYLRIQRKMIEGMKNRRLSKPGGKLL</sequence>
<proteinExistence type="predicted"/>
<dbReference type="PRINTS" id="PR00598">
    <property type="entry name" value="HTHMARR"/>
</dbReference>
<gene>
    <name evidence="3" type="ORF">CYL18_02470</name>
</gene>
<dbReference type="InterPro" id="IPR039422">
    <property type="entry name" value="MarR/SlyA-like"/>
</dbReference>
<organism evidence="3 4">
    <name type="scientific">Pradoshia eiseniae</name>
    <dbReference type="NCBI Taxonomy" id="2064768"/>
    <lineage>
        <taxon>Bacteria</taxon>
        <taxon>Bacillati</taxon>
        <taxon>Bacillota</taxon>
        <taxon>Bacilli</taxon>
        <taxon>Bacillales</taxon>
        <taxon>Bacillaceae</taxon>
        <taxon>Pradoshia</taxon>
    </lineage>
</organism>
<feature type="domain" description="HTH marR-type" evidence="2">
    <location>
        <begin position="3"/>
        <end position="137"/>
    </location>
</feature>
<dbReference type="SUPFAM" id="SSF46785">
    <property type="entry name" value="Winged helix' DNA-binding domain"/>
    <property type="match status" value="1"/>
</dbReference>
<accession>A0A2S7N3W5</accession>
<dbReference type="AlphaFoldDB" id="A0A2S7N3W5"/>
<dbReference type="PANTHER" id="PTHR33164">
    <property type="entry name" value="TRANSCRIPTIONAL REGULATOR, MARR FAMILY"/>
    <property type="match status" value="1"/>
</dbReference>
<evidence type="ECO:0000313" key="4">
    <source>
        <dbReference type="Proteomes" id="UP000239663"/>
    </source>
</evidence>
<evidence type="ECO:0000259" key="2">
    <source>
        <dbReference type="PROSITE" id="PS50995"/>
    </source>
</evidence>
<keyword evidence="4" id="KW-1185">Reference proteome</keyword>
<dbReference type="InterPro" id="IPR036388">
    <property type="entry name" value="WH-like_DNA-bd_sf"/>
</dbReference>
<evidence type="ECO:0000256" key="1">
    <source>
        <dbReference type="ARBA" id="ARBA00023125"/>
    </source>
</evidence>
<dbReference type="GO" id="GO:0003700">
    <property type="term" value="F:DNA-binding transcription factor activity"/>
    <property type="evidence" value="ECO:0007669"/>
    <property type="project" value="InterPro"/>
</dbReference>
<dbReference type="Proteomes" id="UP000239663">
    <property type="component" value="Unassembled WGS sequence"/>
</dbReference>
<dbReference type="InterPro" id="IPR036390">
    <property type="entry name" value="WH_DNA-bd_sf"/>
</dbReference>
<evidence type="ECO:0000313" key="3">
    <source>
        <dbReference type="EMBL" id="PQD96772.1"/>
    </source>
</evidence>
<dbReference type="OrthoDB" id="166070at2"/>
<dbReference type="SMART" id="SM00347">
    <property type="entry name" value="HTH_MARR"/>
    <property type="match status" value="1"/>
</dbReference>
<dbReference type="Pfam" id="PF01047">
    <property type="entry name" value="MarR"/>
    <property type="match status" value="1"/>
</dbReference>
<dbReference type="GO" id="GO:0003677">
    <property type="term" value="F:DNA binding"/>
    <property type="evidence" value="ECO:0007669"/>
    <property type="project" value="UniProtKB-KW"/>
</dbReference>
<dbReference type="InterPro" id="IPR000835">
    <property type="entry name" value="HTH_MarR-typ"/>
</dbReference>
<dbReference type="RefSeq" id="WP_104847869.1">
    <property type="nucleotide sequence ID" value="NZ_PKOZ01000001.1"/>
</dbReference>
<dbReference type="EMBL" id="PKOZ01000001">
    <property type="protein sequence ID" value="PQD96772.1"/>
    <property type="molecule type" value="Genomic_DNA"/>
</dbReference>
<protein>
    <submittedName>
        <fullName evidence="3">MarR family transcriptional regulator</fullName>
    </submittedName>
</protein>
<dbReference type="GO" id="GO:0006950">
    <property type="term" value="P:response to stress"/>
    <property type="evidence" value="ECO:0007669"/>
    <property type="project" value="TreeGrafter"/>
</dbReference>
<reference evidence="3 4" key="1">
    <citation type="submission" date="2017-12" db="EMBL/GenBank/DDBJ databases">
        <title>Taxonomic description and draft genome of Pradoshia cofamensis Gen. nov., sp. nov., a thermotolerant bacillale isolated from anterior gut of earthworm Eisenia fetida.</title>
        <authorList>
            <person name="Saha T."/>
            <person name="Chakraborty R."/>
        </authorList>
    </citation>
    <scope>NUCLEOTIDE SEQUENCE [LARGE SCALE GENOMIC DNA]</scope>
    <source>
        <strain evidence="3 4">EAG3</strain>
    </source>
</reference>
<name>A0A2S7N3W5_9BACI</name>
<comment type="caution">
    <text evidence="3">The sequence shown here is derived from an EMBL/GenBank/DDBJ whole genome shotgun (WGS) entry which is preliminary data.</text>
</comment>
<dbReference type="PROSITE" id="PS50995">
    <property type="entry name" value="HTH_MARR_2"/>
    <property type="match status" value="1"/>
</dbReference>
<dbReference type="Gene3D" id="1.10.10.10">
    <property type="entry name" value="Winged helix-like DNA-binding domain superfamily/Winged helix DNA-binding domain"/>
    <property type="match status" value="1"/>
</dbReference>